<dbReference type="PANTHER" id="PTHR10509:SF14">
    <property type="entry name" value="CAFFEOYL-COA O-METHYLTRANSFERASE 3-RELATED"/>
    <property type="match status" value="1"/>
</dbReference>
<feature type="region of interest" description="Disordered" evidence="5">
    <location>
        <begin position="1"/>
        <end position="22"/>
    </location>
</feature>
<dbReference type="PROSITE" id="PS51682">
    <property type="entry name" value="SAM_OMT_I"/>
    <property type="match status" value="1"/>
</dbReference>
<evidence type="ECO:0000256" key="5">
    <source>
        <dbReference type="SAM" id="MobiDB-lite"/>
    </source>
</evidence>
<keyword evidence="1" id="KW-0489">Methyltransferase</keyword>
<sequence>MTDQQEQQASVPPKGVRRPAPSPKWIATDLYTLSHLDPSTAHNSDILKSTLSNASNQDLPAIYSSRAFAKFLALQARATDAKHCLEVGTLGAYASIWLATENPNLKITTLEYNSHHVQVAKENISNADLGDRITVHEGPAMETLPTILSDIDAGKLPKFDMAYVDADKTNNWNYFDAAVKGCRKGAVVIVDNVVQGGLIASQDKPLDKPGHVEGAREVIENTGKDGRVSATVIQTVGEGSHDGFLFAVVL</sequence>
<protein>
    <submittedName>
        <fullName evidence="6">O-methyltransferas-like protein family 3</fullName>
    </submittedName>
</protein>
<dbReference type="AlphaFoldDB" id="A0A074XL80"/>
<proteinExistence type="inferred from homology"/>
<evidence type="ECO:0000256" key="4">
    <source>
        <dbReference type="ARBA" id="ARBA00023453"/>
    </source>
</evidence>
<dbReference type="EMBL" id="KL584705">
    <property type="protein sequence ID" value="KEQ75321.1"/>
    <property type="molecule type" value="Genomic_DNA"/>
</dbReference>
<accession>A0A074XL80</accession>
<dbReference type="Gene3D" id="3.40.50.150">
    <property type="entry name" value="Vaccinia Virus protein VP39"/>
    <property type="match status" value="1"/>
</dbReference>
<gene>
    <name evidence="6" type="ORF">M436DRAFT_41893</name>
</gene>
<dbReference type="PANTHER" id="PTHR10509">
    <property type="entry name" value="O-METHYLTRANSFERASE-RELATED"/>
    <property type="match status" value="1"/>
</dbReference>
<dbReference type="RefSeq" id="XP_013429606.1">
    <property type="nucleotide sequence ID" value="XM_013574152.1"/>
</dbReference>
<keyword evidence="7" id="KW-1185">Reference proteome</keyword>
<dbReference type="InterPro" id="IPR002935">
    <property type="entry name" value="SAM_O-MeTrfase"/>
</dbReference>
<evidence type="ECO:0000313" key="7">
    <source>
        <dbReference type="Proteomes" id="UP000027730"/>
    </source>
</evidence>
<feature type="compositionally biased region" description="Polar residues" evidence="5">
    <location>
        <begin position="1"/>
        <end position="10"/>
    </location>
</feature>
<dbReference type="GO" id="GO:0008757">
    <property type="term" value="F:S-adenosylmethionine-dependent methyltransferase activity"/>
    <property type="evidence" value="ECO:0007669"/>
    <property type="project" value="TreeGrafter"/>
</dbReference>
<keyword evidence="3" id="KW-0949">S-adenosyl-L-methionine</keyword>
<organism evidence="6 7">
    <name type="scientific">Aureobasidium namibiae CBS 147.97</name>
    <dbReference type="NCBI Taxonomy" id="1043004"/>
    <lineage>
        <taxon>Eukaryota</taxon>
        <taxon>Fungi</taxon>
        <taxon>Dikarya</taxon>
        <taxon>Ascomycota</taxon>
        <taxon>Pezizomycotina</taxon>
        <taxon>Dothideomycetes</taxon>
        <taxon>Dothideomycetidae</taxon>
        <taxon>Dothideales</taxon>
        <taxon>Saccotheciaceae</taxon>
        <taxon>Aureobasidium</taxon>
    </lineage>
</organism>
<evidence type="ECO:0000256" key="1">
    <source>
        <dbReference type="ARBA" id="ARBA00022603"/>
    </source>
</evidence>
<dbReference type="GO" id="GO:0032259">
    <property type="term" value="P:methylation"/>
    <property type="evidence" value="ECO:0007669"/>
    <property type="project" value="UniProtKB-KW"/>
</dbReference>
<reference evidence="6 7" key="1">
    <citation type="journal article" date="2014" name="BMC Genomics">
        <title>Genome sequencing of four Aureobasidium pullulans varieties: biotechnological potential, stress tolerance, and description of new species.</title>
        <authorList>
            <person name="Gostin Ar C."/>
            <person name="Ohm R.A."/>
            <person name="Kogej T."/>
            <person name="Sonjak S."/>
            <person name="Turk M."/>
            <person name="Zajc J."/>
            <person name="Zalar P."/>
            <person name="Grube M."/>
            <person name="Sun H."/>
            <person name="Han J."/>
            <person name="Sharma A."/>
            <person name="Chiniquy J."/>
            <person name="Ngan C.Y."/>
            <person name="Lipzen A."/>
            <person name="Barry K."/>
            <person name="Grigoriev I.V."/>
            <person name="Gunde-Cimerman N."/>
        </authorList>
    </citation>
    <scope>NUCLEOTIDE SEQUENCE [LARGE SCALE GENOMIC DNA]</scope>
    <source>
        <strain evidence="6 7">CBS 147.97</strain>
    </source>
</reference>
<evidence type="ECO:0000313" key="6">
    <source>
        <dbReference type="EMBL" id="KEQ75321.1"/>
    </source>
</evidence>
<evidence type="ECO:0000256" key="3">
    <source>
        <dbReference type="ARBA" id="ARBA00022691"/>
    </source>
</evidence>
<dbReference type="GeneID" id="25409644"/>
<keyword evidence="2" id="KW-0808">Transferase</keyword>
<comment type="similarity">
    <text evidence="4">Belongs to the class I-like SAM-binding methyltransferase superfamily. Cation-dependent O-methyltransferase family.</text>
</comment>
<dbReference type="Pfam" id="PF01596">
    <property type="entry name" value="Methyltransf_3"/>
    <property type="match status" value="1"/>
</dbReference>
<dbReference type="Proteomes" id="UP000027730">
    <property type="component" value="Unassembled WGS sequence"/>
</dbReference>
<dbReference type="STRING" id="1043004.A0A074XL80"/>
<dbReference type="SUPFAM" id="SSF53335">
    <property type="entry name" value="S-adenosyl-L-methionine-dependent methyltransferases"/>
    <property type="match status" value="1"/>
</dbReference>
<dbReference type="GO" id="GO:0008171">
    <property type="term" value="F:O-methyltransferase activity"/>
    <property type="evidence" value="ECO:0007669"/>
    <property type="project" value="InterPro"/>
</dbReference>
<evidence type="ECO:0000256" key="2">
    <source>
        <dbReference type="ARBA" id="ARBA00022679"/>
    </source>
</evidence>
<dbReference type="InterPro" id="IPR050362">
    <property type="entry name" value="Cation-dep_OMT"/>
</dbReference>
<dbReference type="OrthoDB" id="10251242at2759"/>
<dbReference type="HOGENOM" id="CLU_067676_8_0_1"/>
<dbReference type="InterPro" id="IPR029063">
    <property type="entry name" value="SAM-dependent_MTases_sf"/>
</dbReference>
<name>A0A074XL80_9PEZI</name>